<proteinExistence type="predicted"/>
<keyword evidence="2" id="KW-1185">Reference proteome</keyword>
<dbReference type="SUPFAM" id="SSF51197">
    <property type="entry name" value="Clavaminate synthase-like"/>
    <property type="match status" value="1"/>
</dbReference>
<dbReference type="OrthoDB" id="445007at2759"/>
<dbReference type="EMBL" id="LVYI01000005">
    <property type="protein sequence ID" value="OAP59586.1"/>
    <property type="molecule type" value="Genomic_DNA"/>
</dbReference>
<dbReference type="STRING" id="1367422.A0A178ZJK5"/>
<comment type="caution">
    <text evidence="1">The sequence shown here is derived from an EMBL/GenBank/DDBJ whole genome shotgun (WGS) entry which is preliminary data.</text>
</comment>
<dbReference type="Proteomes" id="UP000078343">
    <property type="component" value="Unassembled WGS sequence"/>
</dbReference>
<dbReference type="RefSeq" id="XP_018692953.1">
    <property type="nucleotide sequence ID" value="XM_018838393.1"/>
</dbReference>
<sequence length="286" mass="31801">MATQTQVTSSRLKALGAAADINQNANLAKFTEPSPEEDYQNAVQQIENKLDKMEVIDALFIVNLGSNHPGLLIDARSPGRASMSKITDRQQENLASSAADLYVRPHMIQRFVDGVMDARYALNWGHIFAVGATRVAIKFVDVLTGFEAIHPRLDRTIVDQLPRPTEDVGQVQQDLKRWGYGFVKNALSPGELQKLHKRLMDQARGEAEAGVGFFDGGENMPNQRLWCLHNKGQEFIDLLDHNKVLKQFLPPHLGDDAILFSYTANIARPGNSPMYLHTDQLTASPS</sequence>
<gene>
    <name evidence="1" type="ORF">AYL99_06884</name>
</gene>
<accession>A0A178ZJK5</accession>
<dbReference type="AlphaFoldDB" id="A0A178ZJK5"/>
<organism evidence="1 2">
    <name type="scientific">Fonsecaea erecta</name>
    <dbReference type="NCBI Taxonomy" id="1367422"/>
    <lineage>
        <taxon>Eukaryota</taxon>
        <taxon>Fungi</taxon>
        <taxon>Dikarya</taxon>
        <taxon>Ascomycota</taxon>
        <taxon>Pezizomycotina</taxon>
        <taxon>Eurotiomycetes</taxon>
        <taxon>Chaetothyriomycetidae</taxon>
        <taxon>Chaetothyriales</taxon>
        <taxon>Herpotrichiellaceae</taxon>
        <taxon>Fonsecaea</taxon>
    </lineage>
</organism>
<protein>
    <submittedName>
        <fullName evidence="1">Uncharacterized protein</fullName>
    </submittedName>
</protein>
<dbReference type="Gene3D" id="2.60.120.620">
    <property type="entry name" value="q2cbj1_9rhob like domain"/>
    <property type="match status" value="1"/>
</dbReference>
<reference evidence="1 2" key="1">
    <citation type="submission" date="2016-04" db="EMBL/GenBank/DDBJ databases">
        <title>Draft genome of Fonsecaea erecta CBS 125763.</title>
        <authorList>
            <person name="Weiss V.A."/>
            <person name="Vicente V.A."/>
            <person name="Raittz R.T."/>
            <person name="Moreno L.F."/>
            <person name="De Souza E.M."/>
            <person name="Pedrosa F.O."/>
            <person name="Steffens M.B."/>
            <person name="Faoro H."/>
            <person name="Tadra-Sfeir M.Z."/>
            <person name="Najafzadeh M.J."/>
            <person name="Felipe M.S."/>
            <person name="Teixeira M."/>
            <person name="Sun J."/>
            <person name="Xi L."/>
            <person name="Gomes R."/>
            <person name="De Azevedo C.M."/>
            <person name="Salgado C.G."/>
            <person name="Da Silva M.B."/>
            <person name="Nascimento M.F."/>
            <person name="Queiroz-Telles F."/>
            <person name="Attili D.S."/>
            <person name="Gorbushina A."/>
        </authorList>
    </citation>
    <scope>NUCLEOTIDE SEQUENCE [LARGE SCALE GENOMIC DNA]</scope>
    <source>
        <strain evidence="1 2">CBS 125763</strain>
    </source>
</reference>
<dbReference type="GeneID" id="30011052"/>
<evidence type="ECO:0000313" key="1">
    <source>
        <dbReference type="EMBL" id="OAP59586.1"/>
    </source>
</evidence>
<evidence type="ECO:0000313" key="2">
    <source>
        <dbReference type="Proteomes" id="UP000078343"/>
    </source>
</evidence>
<name>A0A178ZJK5_9EURO</name>